<accession>A0ABP6L2R3</accession>
<dbReference type="Pfam" id="PF12706">
    <property type="entry name" value="Lactamase_B_2"/>
    <property type="match status" value="1"/>
</dbReference>
<dbReference type="Proteomes" id="UP001501035">
    <property type="component" value="Unassembled WGS sequence"/>
</dbReference>
<reference evidence="3" key="1">
    <citation type="journal article" date="2019" name="Int. J. Syst. Evol. Microbiol.">
        <title>The Global Catalogue of Microorganisms (GCM) 10K type strain sequencing project: providing services to taxonomists for standard genome sequencing and annotation.</title>
        <authorList>
            <consortium name="The Broad Institute Genomics Platform"/>
            <consortium name="The Broad Institute Genome Sequencing Center for Infectious Disease"/>
            <person name="Wu L."/>
            <person name="Ma J."/>
        </authorList>
    </citation>
    <scope>NUCLEOTIDE SEQUENCE [LARGE SCALE GENOMIC DNA]</scope>
    <source>
        <strain evidence="3">JCM 14234</strain>
    </source>
</reference>
<comment type="caution">
    <text evidence="2">The sequence shown here is derived from an EMBL/GenBank/DDBJ whole genome shotgun (WGS) entry which is preliminary data.</text>
</comment>
<dbReference type="PANTHER" id="PTHR15032:SF4">
    <property type="entry name" value="N-ACYL-PHOSPHATIDYLETHANOLAMINE-HYDROLYZING PHOSPHOLIPASE D"/>
    <property type="match status" value="1"/>
</dbReference>
<dbReference type="RefSeq" id="WP_290713573.1">
    <property type="nucleotide sequence ID" value="NZ_BAAAVS010000012.1"/>
</dbReference>
<evidence type="ECO:0000313" key="3">
    <source>
        <dbReference type="Proteomes" id="UP001501035"/>
    </source>
</evidence>
<gene>
    <name evidence="2" type="ORF">GCM10010528_07290</name>
</gene>
<name>A0ABP6L2R3_9ACTN</name>
<organism evidence="2 3">
    <name type="scientific">Gordonia defluvii</name>
    <dbReference type="NCBI Taxonomy" id="283718"/>
    <lineage>
        <taxon>Bacteria</taxon>
        <taxon>Bacillati</taxon>
        <taxon>Actinomycetota</taxon>
        <taxon>Actinomycetes</taxon>
        <taxon>Mycobacteriales</taxon>
        <taxon>Gordoniaceae</taxon>
        <taxon>Gordonia</taxon>
    </lineage>
</organism>
<keyword evidence="3" id="KW-1185">Reference proteome</keyword>
<evidence type="ECO:0000313" key="2">
    <source>
        <dbReference type="EMBL" id="GAA3028035.1"/>
    </source>
</evidence>
<feature type="domain" description="Metallo-beta-lactamase" evidence="1">
    <location>
        <begin position="121"/>
        <end position="325"/>
    </location>
</feature>
<dbReference type="SUPFAM" id="SSF56281">
    <property type="entry name" value="Metallo-hydrolase/oxidoreductase"/>
    <property type="match status" value="1"/>
</dbReference>
<protein>
    <submittedName>
        <fullName evidence="2">MBL fold metallo-hydrolase</fullName>
    </submittedName>
</protein>
<evidence type="ECO:0000259" key="1">
    <source>
        <dbReference type="Pfam" id="PF12706"/>
    </source>
</evidence>
<proteinExistence type="predicted"/>
<dbReference type="InterPro" id="IPR001279">
    <property type="entry name" value="Metallo-B-lactamas"/>
</dbReference>
<dbReference type="PANTHER" id="PTHR15032">
    <property type="entry name" value="N-ACYL-PHOSPHATIDYLETHANOLAMINE-HYDROLYZING PHOSPHOLIPASE D"/>
    <property type="match status" value="1"/>
</dbReference>
<sequence>MTGNRIRSQASTTLRGAVASTTNRLAGAGLSGAKAVGATPAAIAAEVAGSQYLVGGRFVNIDPQRPGSGSPAGALADMVRRPGRPSAPIMVTAPDFAGPPRPFAVTWLGHATALVELDGARILTDPVFSRRCSPSQLVGPARLHAPPCAVDDLPPIDVVLLSHDHYDHLDTATVVELARTQPAAVFVCPIGVGAHLRHWGIAAGRIRTAQWGDEITVAAAGGPDIRFAAVPARHFSGRGLDRNLTMWASWAIIGPHHRAFFSGDTGFTESYEDVGAAYGPFELTLIAIGAYDPLWPDIHLNPEEALTIHRMVTRGADSLLVPIHWGTFNLARHTWGEPAARLSHAAQGSPGQVPVDIMVPQPGGGIDVVNRTGTATVAPDWWKESA</sequence>
<dbReference type="EMBL" id="BAAAVS010000012">
    <property type="protein sequence ID" value="GAA3028035.1"/>
    <property type="molecule type" value="Genomic_DNA"/>
</dbReference>
<dbReference type="InterPro" id="IPR036866">
    <property type="entry name" value="RibonucZ/Hydroxyglut_hydro"/>
</dbReference>
<dbReference type="Gene3D" id="3.60.15.10">
    <property type="entry name" value="Ribonuclease Z/Hydroxyacylglutathione hydrolase-like"/>
    <property type="match status" value="1"/>
</dbReference>